<protein>
    <submittedName>
        <fullName evidence="2">Uncharacterized protein</fullName>
    </submittedName>
</protein>
<dbReference type="Proteomes" id="UP000006443">
    <property type="component" value="Unassembled WGS sequence"/>
</dbReference>
<evidence type="ECO:0000313" key="3">
    <source>
        <dbReference type="Proteomes" id="UP000006443"/>
    </source>
</evidence>
<comment type="caution">
    <text evidence="2">The sequence shown here is derived from an EMBL/GenBank/DDBJ whole genome shotgun (WGS) entry which is preliminary data.</text>
</comment>
<sequence length="299" mass="34195">MKQIVDVLKDSGPLTGKELLRAVPMEDLSLWAACRRSEQIFSRIVGRRYLRLDMRVDEYARLSPSIMREFYNYTVLGTADQVQEVEARAEELQIELARISREKFSLAQKSMEQLVDGLECREQIKNSAAFMIAGDVVYGMAHVEPRPEISTGELVKGSDLDIIVVVEGLPEKEVAVLDAAIQREKYRLLTSPAWREEIDSIIKDTARVREQLKFQDFKAMVASKILHEADFLWGSHDIFGRIKEMVKQSGIPEKIRAMEEKAVENRKAAEECLLQSPPSLSRDEAMKLFLTTEEKEEIF</sequence>
<keyword evidence="3" id="KW-1185">Reference proteome</keyword>
<keyword evidence="1" id="KW-0175">Coiled coil</keyword>
<dbReference type="RefSeq" id="WP_008514061.1">
    <property type="nucleotide sequence ID" value="NZ_ACJM01000001.1"/>
</dbReference>
<proteinExistence type="predicted"/>
<feature type="coiled-coil region" evidence="1">
    <location>
        <begin position="75"/>
        <end position="109"/>
    </location>
</feature>
<organism evidence="2 3">
    <name type="scientific">Dethiobacter alkaliphilus AHT 1</name>
    <dbReference type="NCBI Taxonomy" id="555088"/>
    <lineage>
        <taxon>Bacteria</taxon>
        <taxon>Bacillati</taxon>
        <taxon>Bacillota</taxon>
        <taxon>Dethiobacteria</taxon>
        <taxon>Dethiobacterales</taxon>
        <taxon>Dethiobacteraceae</taxon>
        <taxon>Dethiobacter</taxon>
    </lineage>
</organism>
<dbReference type="eggNOG" id="ENOG502ZBNN">
    <property type="taxonomic scope" value="Bacteria"/>
</dbReference>
<name>C0GCM7_DETAL</name>
<dbReference type="EMBL" id="ACJM01000001">
    <property type="protein sequence ID" value="EEG78962.1"/>
    <property type="molecule type" value="Genomic_DNA"/>
</dbReference>
<evidence type="ECO:0000313" key="2">
    <source>
        <dbReference type="EMBL" id="EEG78962.1"/>
    </source>
</evidence>
<accession>C0GCM7</accession>
<reference evidence="2 3" key="1">
    <citation type="submission" date="2009-02" db="EMBL/GenBank/DDBJ databases">
        <title>Sequencing of the draft genome and assembly of Dethiobacter alkaliphilus AHT 1.</title>
        <authorList>
            <consortium name="US DOE Joint Genome Institute (JGI-PGF)"/>
            <person name="Lucas S."/>
            <person name="Copeland A."/>
            <person name="Lapidus A."/>
            <person name="Glavina del Rio T."/>
            <person name="Dalin E."/>
            <person name="Tice H."/>
            <person name="Bruce D."/>
            <person name="Goodwin L."/>
            <person name="Pitluck S."/>
            <person name="Larimer F."/>
            <person name="Land M.L."/>
            <person name="Hauser L."/>
            <person name="Muyzer G."/>
        </authorList>
    </citation>
    <scope>NUCLEOTIDE SEQUENCE [LARGE SCALE GENOMIC DNA]</scope>
    <source>
        <strain evidence="2 3">AHT 1</strain>
    </source>
</reference>
<evidence type="ECO:0000256" key="1">
    <source>
        <dbReference type="SAM" id="Coils"/>
    </source>
</evidence>
<gene>
    <name evidence="2" type="ORF">DealDRAFT_0236</name>
</gene>
<dbReference type="AlphaFoldDB" id="C0GCM7"/>
<dbReference type="STRING" id="555088.DealDRAFT_0236"/>